<gene>
    <name evidence="1" type="ORF">L1987_33582</name>
</gene>
<organism evidence="1 2">
    <name type="scientific">Smallanthus sonchifolius</name>
    <dbReference type="NCBI Taxonomy" id="185202"/>
    <lineage>
        <taxon>Eukaryota</taxon>
        <taxon>Viridiplantae</taxon>
        <taxon>Streptophyta</taxon>
        <taxon>Embryophyta</taxon>
        <taxon>Tracheophyta</taxon>
        <taxon>Spermatophyta</taxon>
        <taxon>Magnoliopsida</taxon>
        <taxon>eudicotyledons</taxon>
        <taxon>Gunneridae</taxon>
        <taxon>Pentapetalae</taxon>
        <taxon>asterids</taxon>
        <taxon>campanulids</taxon>
        <taxon>Asterales</taxon>
        <taxon>Asteraceae</taxon>
        <taxon>Asteroideae</taxon>
        <taxon>Heliantheae alliance</taxon>
        <taxon>Millerieae</taxon>
        <taxon>Smallanthus</taxon>
    </lineage>
</organism>
<reference evidence="1 2" key="2">
    <citation type="journal article" date="2022" name="Mol. Ecol. Resour.">
        <title>The genomes of chicory, endive, great burdock and yacon provide insights into Asteraceae paleo-polyploidization history and plant inulin production.</title>
        <authorList>
            <person name="Fan W."/>
            <person name="Wang S."/>
            <person name="Wang H."/>
            <person name="Wang A."/>
            <person name="Jiang F."/>
            <person name="Liu H."/>
            <person name="Zhao H."/>
            <person name="Xu D."/>
            <person name="Zhang Y."/>
        </authorList>
    </citation>
    <scope>NUCLEOTIDE SEQUENCE [LARGE SCALE GENOMIC DNA]</scope>
    <source>
        <strain evidence="2">cv. Yunnan</strain>
        <tissue evidence="1">Leaves</tissue>
    </source>
</reference>
<dbReference type="Proteomes" id="UP001056120">
    <property type="component" value="Linkage Group LG11"/>
</dbReference>
<dbReference type="EMBL" id="CM042028">
    <property type="protein sequence ID" value="KAI3798311.1"/>
    <property type="molecule type" value="Genomic_DNA"/>
</dbReference>
<comment type="caution">
    <text evidence="1">The sequence shown here is derived from an EMBL/GenBank/DDBJ whole genome shotgun (WGS) entry which is preliminary data.</text>
</comment>
<accession>A0ACB9HSW1</accession>
<sequence length="159" mass="16582">MLIPVLGRHILQGVDFAFLSTFHEDFPSITSQATVQVNPTTSTPQGPSSACPSCSTTGLTNSAPYDTGPSNSSSPSDSQFNSGPNSGSAGPTEDSSTGPSNSDSTSGSSDSQDHSASPVHTMHNADPALNFSIIYSQQLHQNLHLFSLKVIEDSQDNPQ</sequence>
<evidence type="ECO:0000313" key="1">
    <source>
        <dbReference type="EMBL" id="KAI3798311.1"/>
    </source>
</evidence>
<keyword evidence="2" id="KW-1185">Reference proteome</keyword>
<reference evidence="2" key="1">
    <citation type="journal article" date="2022" name="Mol. Ecol. Resour.">
        <title>The genomes of chicory, endive, great burdock and yacon provide insights into Asteraceae palaeo-polyploidization history and plant inulin production.</title>
        <authorList>
            <person name="Fan W."/>
            <person name="Wang S."/>
            <person name="Wang H."/>
            <person name="Wang A."/>
            <person name="Jiang F."/>
            <person name="Liu H."/>
            <person name="Zhao H."/>
            <person name="Xu D."/>
            <person name="Zhang Y."/>
        </authorList>
    </citation>
    <scope>NUCLEOTIDE SEQUENCE [LARGE SCALE GENOMIC DNA]</scope>
    <source>
        <strain evidence="2">cv. Yunnan</strain>
    </source>
</reference>
<name>A0ACB9HSW1_9ASTR</name>
<protein>
    <submittedName>
        <fullName evidence="1">Uncharacterized protein</fullName>
    </submittedName>
</protein>
<proteinExistence type="predicted"/>
<evidence type="ECO:0000313" key="2">
    <source>
        <dbReference type="Proteomes" id="UP001056120"/>
    </source>
</evidence>